<protein>
    <recommendedName>
        <fullName evidence="5">Type IV fimbrial biogenesis protein PilY1</fullName>
    </recommendedName>
</protein>
<gene>
    <name evidence="3" type="ORF">AKJ09_01735</name>
</gene>
<organism evidence="3 4">
    <name type="scientific">Labilithrix luteola</name>
    <dbReference type="NCBI Taxonomy" id="1391654"/>
    <lineage>
        <taxon>Bacteria</taxon>
        <taxon>Pseudomonadati</taxon>
        <taxon>Myxococcota</taxon>
        <taxon>Polyangia</taxon>
        <taxon>Polyangiales</taxon>
        <taxon>Labilitrichaceae</taxon>
        <taxon>Labilithrix</taxon>
    </lineage>
</organism>
<keyword evidence="4" id="KW-1185">Reference proteome</keyword>
<evidence type="ECO:0000256" key="1">
    <source>
        <dbReference type="SAM" id="MobiDB-lite"/>
    </source>
</evidence>
<name>A0A0K1PNT8_9BACT</name>
<sequence>MEPKRTNSTKLARPMNPSRIVLLTSLAVFTATAAVVACAESGEQPQSLAPDAQRIETPDAPVEAADAHKDAESDADADAGDGGCESLDPSQCTTEQKPCDSVDWCPATNPGDPRRALTSIWGTSKDDVWAVGSAGTVIHFDGTQWTSTPVDTTRTLFSVGGSGPNDVWIVGTYGTVYHGPGFDGGTANWQSTPIVPYTGTAELAISSVWGGSPNDIWIGGESIKLASQPKAGTQYRSSTLADGGIGWEVISPCASCKFIGSVWGTDPSNLWAVGAGGKTFHTTVARSGPDGGVGDAGITDAGGAAAPGWIGIDSQSTQDLLSVWGTSDDDVWTVGRRGTVRHYRADAPNWAIVNVPTTQDLHAVWGSSSDDIWAVGDYGTILHFDGTSWQNSSAAFPIGQKPNLYGVWGSANNDVWIVGEGILLHFTGAKK</sequence>
<keyword evidence="2" id="KW-0732">Signal</keyword>
<dbReference type="EMBL" id="CP012333">
    <property type="protein sequence ID" value="AKU95071.1"/>
    <property type="molecule type" value="Genomic_DNA"/>
</dbReference>
<accession>A0A0K1PNT8</accession>
<feature type="signal peptide" evidence="2">
    <location>
        <begin position="1"/>
        <end position="33"/>
    </location>
</feature>
<evidence type="ECO:0008006" key="5">
    <source>
        <dbReference type="Google" id="ProtNLM"/>
    </source>
</evidence>
<feature type="region of interest" description="Disordered" evidence="1">
    <location>
        <begin position="58"/>
        <end position="100"/>
    </location>
</feature>
<evidence type="ECO:0000313" key="3">
    <source>
        <dbReference type="EMBL" id="AKU95071.1"/>
    </source>
</evidence>
<evidence type="ECO:0000313" key="4">
    <source>
        <dbReference type="Proteomes" id="UP000064967"/>
    </source>
</evidence>
<dbReference type="Proteomes" id="UP000064967">
    <property type="component" value="Chromosome"/>
</dbReference>
<dbReference type="STRING" id="1391654.AKJ09_01735"/>
<feature type="chain" id="PRO_5005466015" description="Type IV fimbrial biogenesis protein PilY1" evidence="2">
    <location>
        <begin position="34"/>
        <end position="431"/>
    </location>
</feature>
<reference evidence="3 4" key="1">
    <citation type="submission" date="2015-08" db="EMBL/GenBank/DDBJ databases">
        <authorList>
            <person name="Babu N.S."/>
            <person name="Beckwith C.J."/>
            <person name="Beseler K.G."/>
            <person name="Brison A."/>
            <person name="Carone J.V."/>
            <person name="Caskin T.P."/>
            <person name="Diamond M."/>
            <person name="Durham M.E."/>
            <person name="Foxe J.M."/>
            <person name="Go M."/>
            <person name="Henderson B.A."/>
            <person name="Jones I.B."/>
            <person name="McGettigan J.A."/>
            <person name="Micheletti S.J."/>
            <person name="Nasrallah M.E."/>
            <person name="Ortiz D."/>
            <person name="Piller C.R."/>
            <person name="Privatt S.R."/>
            <person name="Schneider S.L."/>
            <person name="Sharp S."/>
            <person name="Smith T.C."/>
            <person name="Stanton J.D."/>
            <person name="Ullery H.E."/>
            <person name="Wilson R.J."/>
            <person name="Serrano M.G."/>
            <person name="Buck G."/>
            <person name="Lee V."/>
            <person name="Wang Y."/>
            <person name="Carvalho R."/>
            <person name="Voegtly L."/>
            <person name="Shi R."/>
            <person name="Duckworth R."/>
            <person name="Johnson A."/>
            <person name="Loviza R."/>
            <person name="Walstead R."/>
            <person name="Shah Z."/>
            <person name="Kiflezghi M."/>
            <person name="Wade K."/>
            <person name="Ball S.L."/>
            <person name="Bradley K.W."/>
            <person name="Asai D.J."/>
            <person name="Bowman C.A."/>
            <person name="Russell D.A."/>
            <person name="Pope W.H."/>
            <person name="Jacobs-Sera D."/>
            <person name="Hendrix R.W."/>
            <person name="Hatfull G.F."/>
        </authorList>
    </citation>
    <scope>NUCLEOTIDE SEQUENCE [LARGE SCALE GENOMIC DNA]</scope>
    <source>
        <strain evidence="3 4">DSM 27648</strain>
    </source>
</reference>
<evidence type="ECO:0000256" key="2">
    <source>
        <dbReference type="SAM" id="SignalP"/>
    </source>
</evidence>
<dbReference type="AlphaFoldDB" id="A0A0K1PNT8"/>
<proteinExistence type="predicted"/>
<dbReference type="KEGG" id="llu:AKJ09_01735"/>